<dbReference type="AlphaFoldDB" id="A0A3Q2DE97"/>
<keyword evidence="2" id="KW-0808">Transferase</keyword>
<protein>
    <submittedName>
        <fullName evidence="3">Uncharacterized protein</fullName>
    </submittedName>
</protein>
<reference evidence="3" key="2">
    <citation type="submission" date="2025-09" db="UniProtKB">
        <authorList>
            <consortium name="Ensembl"/>
        </authorList>
    </citation>
    <scope>IDENTIFICATION</scope>
</reference>
<dbReference type="GO" id="GO:0008175">
    <property type="term" value="F:tRNA methyltransferase activity"/>
    <property type="evidence" value="ECO:0007669"/>
    <property type="project" value="TreeGrafter"/>
</dbReference>
<dbReference type="Gene3D" id="3.40.50.150">
    <property type="entry name" value="Vaccinia Virus protein VP39"/>
    <property type="match status" value="1"/>
</dbReference>
<dbReference type="SUPFAM" id="SSF53335">
    <property type="entry name" value="S-adenosyl-L-methionine-dependent methyltransferases"/>
    <property type="match status" value="1"/>
</dbReference>
<proteinExistence type="predicted"/>
<name>A0A3Q2DE97_CYPVA</name>
<reference evidence="3" key="1">
    <citation type="submission" date="2025-08" db="UniProtKB">
        <authorList>
            <consortium name="Ensembl"/>
        </authorList>
    </citation>
    <scope>IDENTIFICATION</scope>
</reference>
<keyword evidence="4" id="KW-1185">Reference proteome</keyword>
<dbReference type="OMA" id="FACWAVI"/>
<evidence type="ECO:0000313" key="4">
    <source>
        <dbReference type="Proteomes" id="UP000265020"/>
    </source>
</evidence>
<dbReference type="STRING" id="28743.ENSCVAP00000016914"/>
<sequence length="146" mass="16247">QGYFSDAFIQHFVCKVGRRAPLINRGYYVRWKAVDHYPVDEMPPRPHSDSVWLSCPLLLQVLSLGAGFDSLYFRLHADGVLDGAVVFEVDFPDVARRKAALIGADAALRGMLDSCLPPQAGSSSHFFASACLDIVSFIPRDHRMHN</sequence>
<evidence type="ECO:0000313" key="3">
    <source>
        <dbReference type="Ensembl" id="ENSCVAP00000016914.1"/>
    </source>
</evidence>
<accession>A0A3Q2DE97</accession>
<dbReference type="Proteomes" id="UP000265020">
    <property type="component" value="Unassembled WGS sequence"/>
</dbReference>
<dbReference type="InterPro" id="IPR029063">
    <property type="entry name" value="SAM-dependent_MTases_sf"/>
</dbReference>
<evidence type="ECO:0000256" key="2">
    <source>
        <dbReference type="ARBA" id="ARBA00022679"/>
    </source>
</evidence>
<dbReference type="Ensembl" id="ENSCVAT00000032094.1">
    <property type="protein sequence ID" value="ENSCVAP00000016914.1"/>
    <property type="gene ID" value="ENSCVAG00000019949.1"/>
</dbReference>
<dbReference type="InterPro" id="IPR007213">
    <property type="entry name" value="Ppm1/Ppm2/Tcmp"/>
</dbReference>
<evidence type="ECO:0000256" key="1">
    <source>
        <dbReference type="ARBA" id="ARBA00022603"/>
    </source>
</evidence>
<keyword evidence="1" id="KW-0489">Methyltransferase</keyword>
<dbReference type="PANTHER" id="PTHR46529:SF1">
    <property type="entry name" value="TRNA WYBUTOSINE-SYNTHESIZING PROTEIN 4"/>
    <property type="match status" value="1"/>
</dbReference>
<dbReference type="GO" id="GO:0030488">
    <property type="term" value="P:tRNA methylation"/>
    <property type="evidence" value="ECO:0007669"/>
    <property type="project" value="TreeGrafter"/>
</dbReference>
<dbReference type="GeneTree" id="ENSGT00940000162599"/>
<dbReference type="PANTHER" id="PTHR46529">
    <property type="entry name" value="TRNA WYBUTOSINE-SYNTHESIZING PROTEIN 4"/>
    <property type="match status" value="1"/>
</dbReference>
<dbReference type="GO" id="GO:0031591">
    <property type="term" value="P:wybutosine biosynthetic process"/>
    <property type="evidence" value="ECO:0007669"/>
    <property type="project" value="TreeGrafter"/>
</dbReference>
<dbReference type="Pfam" id="PF04072">
    <property type="entry name" value="LCM"/>
    <property type="match status" value="1"/>
</dbReference>
<organism evidence="3 4">
    <name type="scientific">Cyprinodon variegatus</name>
    <name type="common">Sheepshead minnow</name>
    <dbReference type="NCBI Taxonomy" id="28743"/>
    <lineage>
        <taxon>Eukaryota</taxon>
        <taxon>Metazoa</taxon>
        <taxon>Chordata</taxon>
        <taxon>Craniata</taxon>
        <taxon>Vertebrata</taxon>
        <taxon>Euteleostomi</taxon>
        <taxon>Actinopterygii</taxon>
        <taxon>Neopterygii</taxon>
        <taxon>Teleostei</taxon>
        <taxon>Neoteleostei</taxon>
        <taxon>Acanthomorphata</taxon>
        <taxon>Ovalentaria</taxon>
        <taxon>Atherinomorphae</taxon>
        <taxon>Cyprinodontiformes</taxon>
        <taxon>Cyprinodontidae</taxon>
        <taxon>Cyprinodon</taxon>
    </lineage>
</organism>